<dbReference type="EMBL" id="BABT02000062">
    <property type="protein sequence ID" value="GAA95513.1"/>
    <property type="molecule type" value="Genomic_DNA"/>
</dbReference>
<protein>
    <recommendedName>
        <fullName evidence="1">Polysaccharide biosynthesis domain-containing protein</fullName>
    </recommendedName>
</protein>
<feature type="domain" description="Polysaccharide biosynthesis" evidence="1">
    <location>
        <begin position="18"/>
        <end position="148"/>
    </location>
</feature>
<dbReference type="STRING" id="764103.G7DY53"/>
<dbReference type="FunCoup" id="G7DY53">
    <property type="interactions" value="416"/>
</dbReference>
<reference evidence="2 3" key="2">
    <citation type="journal article" date="2012" name="Open Biol.">
        <title>Characteristics of nucleosomes and linker DNA regions on the genome of the basidiomycete Mixia osmundae revealed by mono- and dinucleosome mapping.</title>
        <authorList>
            <person name="Nishida H."/>
            <person name="Kondo S."/>
            <person name="Matsumoto T."/>
            <person name="Suzuki Y."/>
            <person name="Yoshikawa H."/>
            <person name="Taylor T.D."/>
            <person name="Sugiyama J."/>
        </authorList>
    </citation>
    <scope>NUCLEOTIDE SEQUENCE [LARGE SCALE GENOMIC DNA]</scope>
    <source>
        <strain evidence="3">CBS 9802 / IAM 14324 / JCM 22182 / KY 12970</strain>
    </source>
</reference>
<evidence type="ECO:0000313" key="3">
    <source>
        <dbReference type="Proteomes" id="UP000009131"/>
    </source>
</evidence>
<dbReference type="OrthoDB" id="10248897at2759"/>
<dbReference type="InterPro" id="IPR021148">
    <property type="entry name" value="Polysacc_synth_dom"/>
</dbReference>
<comment type="caution">
    <text evidence="2">The sequence shown here is derived from an EMBL/GenBank/DDBJ whole genome shotgun (WGS) entry which is preliminary data.</text>
</comment>
<evidence type="ECO:0000259" key="1">
    <source>
        <dbReference type="Pfam" id="PF04669"/>
    </source>
</evidence>
<name>G7DY53_MIXOS</name>
<dbReference type="PANTHER" id="PTHR13410:SF9">
    <property type="entry name" value="PROTEIN PBDC1"/>
    <property type="match status" value="1"/>
</dbReference>
<sequence>MSVPADFDPENAGNAPEIEKQFAVKVIEQAQTHHKLITTIPPSSLKLTKHDDELYEMFKELFPENFENDLALVKVIDEDRMKNKDSKTRWQKYSKAFEKTVEDFSSGCLLRLNSEEDYTESNAIFAVRIQFLAYEITRNRHGLNNKMYEDEQKQSSTSKATA</sequence>
<gene>
    <name evidence="2" type="primary">Mo02168</name>
    <name evidence="2" type="ORF">E5Q_02168</name>
</gene>
<proteinExistence type="predicted"/>
<organism evidence="2 3">
    <name type="scientific">Mixia osmundae (strain CBS 9802 / IAM 14324 / JCM 22182 / KY 12970)</name>
    <dbReference type="NCBI Taxonomy" id="764103"/>
    <lineage>
        <taxon>Eukaryota</taxon>
        <taxon>Fungi</taxon>
        <taxon>Dikarya</taxon>
        <taxon>Basidiomycota</taxon>
        <taxon>Pucciniomycotina</taxon>
        <taxon>Mixiomycetes</taxon>
        <taxon>Mixiales</taxon>
        <taxon>Mixiaceae</taxon>
        <taxon>Mixia</taxon>
    </lineage>
</organism>
<keyword evidence="3" id="KW-1185">Reference proteome</keyword>
<evidence type="ECO:0000313" key="2">
    <source>
        <dbReference type="EMBL" id="GAA95513.1"/>
    </source>
</evidence>
<dbReference type="Proteomes" id="UP000009131">
    <property type="component" value="Unassembled WGS sequence"/>
</dbReference>
<dbReference type="InterPro" id="IPR008476">
    <property type="entry name" value="PBDC1_metazoa/fungi"/>
</dbReference>
<dbReference type="Pfam" id="PF04669">
    <property type="entry name" value="PBDC1"/>
    <property type="match status" value="1"/>
</dbReference>
<dbReference type="InterPro" id="IPR023139">
    <property type="entry name" value="PBDC1-like_dom_sf"/>
</dbReference>
<dbReference type="Gene3D" id="1.10.3560.10">
    <property type="entry name" value="yst0336 like domain"/>
    <property type="match status" value="1"/>
</dbReference>
<dbReference type="AlphaFoldDB" id="G7DY53"/>
<dbReference type="OMA" id="IQFYAFE"/>
<dbReference type="eggNOG" id="KOG4093">
    <property type="taxonomic scope" value="Eukaryota"/>
</dbReference>
<dbReference type="InParanoid" id="G7DY53"/>
<dbReference type="PANTHER" id="PTHR13410">
    <property type="entry name" value="PROTEIN PBDC1"/>
    <property type="match status" value="1"/>
</dbReference>
<dbReference type="RefSeq" id="XP_014570024.1">
    <property type="nucleotide sequence ID" value="XM_014714538.1"/>
</dbReference>
<accession>G7DY53</accession>
<dbReference type="GO" id="GO:0005737">
    <property type="term" value="C:cytoplasm"/>
    <property type="evidence" value="ECO:0007669"/>
    <property type="project" value="TreeGrafter"/>
</dbReference>
<dbReference type="HOGENOM" id="CLU_103791_1_0_1"/>
<reference evidence="2 3" key="1">
    <citation type="journal article" date="2011" name="J. Gen. Appl. Microbiol.">
        <title>Draft genome sequencing of the enigmatic basidiomycete Mixia osmundae.</title>
        <authorList>
            <person name="Nishida H."/>
            <person name="Nagatsuka Y."/>
            <person name="Sugiyama J."/>
        </authorList>
    </citation>
    <scope>NUCLEOTIDE SEQUENCE [LARGE SCALE GENOMIC DNA]</scope>
    <source>
        <strain evidence="3">CBS 9802 / IAM 14324 / JCM 22182 / KY 12970</strain>
    </source>
</reference>